<gene>
    <name evidence="1" type="ORF">GLE_1278</name>
</gene>
<dbReference type="AlphaFoldDB" id="A0A0S2DDH9"/>
<reference evidence="1 2" key="1">
    <citation type="submission" date="2015-11" db="EMBL/GenBank/DDBJ databases">
        <title>Genome sequences of Lysobacter enzymogenes strain C3 and Lysobacter antibioticus ATCC 29479.</title>
        <authorList>
            <person name="Kobayashi D.Y."/>
        </authorList>
    </citation>
    <scope>NUCLEOTIDE SEQUENCE [LARGE SCALE GENOMIC DNA]</scope>
    <source>
        <strain evidence="1 2">C3</strain>
    </source>
</reference>
<name>A0A0S2DDH9_LYSEN</name>
<evidence type="ECO:0000313" key="1">
    <source>
        <dbReference type="EMBL" id="ALN56635.1"/>
    </source>
</evidence>
<sequence>MTDTAHPRFFWQFPMQLVRHARLDEFLPDDGRLRILFLWGKDCPNCDIAKGQMLLAQERFLWPDVDWLHDNVYEDAAMGTHFGLHGIPAFLVFRGARKLGRIGQWPGTEAFVAAIEKLRADDPASGTAAAPPPAG</sequence>
<accession>A0A0S2DDH9</accession>
<organism evidence="1 2">
    <name type="scientific">Lysobacter enzymogenes</name>
    <dbReference type="NCBI Taxonomy" id="69"/>
    <lineage>
        <taxon>Bacteria</taxon>
        <taxon>Pseudomonadati</taxon>
        <taxon>Pseudomonadota</taxon>
        <taxon>Gammaproteobacteria</taxon>
        <taxon>Lysobacterales</taxon>
        <taxon>Lysobacteraceae</taxon>
        <taxon>Lysobacter</taxon>
    </lineage>
</organism>
<dbReference type="Gene3D" id="3.40.30.10">
    <property type="entry name" value="Glutaredoxin"/>
    <property type="match status" value="1"/>
</dbReference>
<evidence type="ECO:0000313" key="2">
    <source>
        <dbReference type="Proteomes" id="UP000061569"/>
    </source>
</evidence>
<dbReference type="OrthoDB" id="8379100at2"/>
<dbReference type="STRING" id="69.GLE_1278"/>
<dbReference type="EMBL" id="CP013140">
    <property type="protein sequence ID" value="ALN56635.1"/>
    <property type="molecule type" value="Genomic_DNA"/>
</dbReference>
<dbReference type="SUPFAM" id="SSF52833">
    <property type="entry name" value="Thioredoxin-like"/>
    <property type="match status" value="1"/>
</dbReference>
<dbReference type="InterPro" id="IPR036249">
    <property type="entry name" value="Thioredoxin-like_sf"/>
</dbReference>
<dbReference type="CDD" id="cd02947">
    <property type="entry name" value="TRX_family"/>
    <property type="match status" value="1"/>
</dbReference>
<dbReference type="Proteomes" id="UP000061569">
    <property type="component" value="Chromosome"/>
</dbReference>
<dbReference type="PATRIC" id="fig|69.6.peg.1261"/>
<protein>
    <submittedName>
        <fullName evidence="1">Uncharacterized protein</fullName>
    </submittedName>
</protein>
<dbReference type="KEGG" id="lez:GLE_1278"/>
<proteinExistence type="predicted"/>